<dbReference type="GO" id="GO:0031267">
    <property type="term" value="F:small GTPase binding"/>
    <property type="evidence" value="ECO:0007669"/>
    <property type="project" value="TreeGrafter"/>
</dbReference>
<dbReference type="Gene3D" id="1.10.10.750">
    <property type="entry name" value="Ypt/Rab-GAP domain of gyp1p, domain 1"/>
    <property type="match status" value="1"/>
</dbReference>
<evidence type="ECO:0000256" key="1">
    <source>
        <dbReference type="SAM" id="MobiDB-lite"/>
    </source>
</evidence>
<feature type="compositionally biased region" description="Low complexity" evidence="1">
    <location>
        <begin position="112"/>
        <end position="125"/>
    </location>
</feature>
<dbReference type="GO" id="GO:0005773">
    <property type="term" value="C:vacuole"/>
    <property type="evidence" value="ECO:0007669"/>
    <property type="project" value="UniProtKB-ARBA"/>
</dbReference>
<feature type="region of interest" description="Disordered" evidence="1">
    <location>
        <begin position="105"/>
        <end position="125"/>
    </location>
</feature>
<dbReference type="PANTHER" id="PTHR47219">
    <property type="entry name" value="RAB GTPASE-ACTIVATING PROTEIN 1-LIKE"/>
    <property type="match status" value="1"/>
</dbReference>
<gene>
    <name evidence="3" type="primary">TBC1D14</name>
</gene>
<dbReference type="Gene3D" id="1.10.8.270">
    <property type="entry name" value="putative rabgap domain of human tbc1 domain family member 14 like domains"/>
    <property type="match status" value="1"/>
</dbReference>
<dbReference type="SUPFAM" id="SSF47923">
    <property type="entry name" value="Ypt/Rab-GAP domain of gyp1p"/>
    <property type="match status" value="2"/>
</dbReference>
<protein>
    <submittedName>
        <fullName evidence="3">TBC1 domain family member 14</fullName>
    </submittedName>
</protein>
<dbReference type="Pfam" id="PF00566">
    <property type="entry name" value="RabGAP-TBC"/>
    <property type="match status" value="1"/>
</dbReference>
<sequence length="643" mass="73955">MNSSLEEQNSLVTKLSNSLEIKDEEFNQLRNSSITYKPLSNASVNTCNGVYVGYDSNTSNIDHSHQKTLSHKSLTDKKVHLFPNVLVNPPVEPYEIDSDEEDFRLSHRKNDSGNGSSVGSSSLHSQPCLEYNLSTEHESDNNIKFCLEDMDILRSSSQSYNKNNKFSNPKIFDNSKNQSDNKFMDVPLNNIEKSNHVLEKTNLNTFAPKIKFEPLAVNDPLRPPPATDLQPKARLLSKPKRKSWHIFGNIAIPVPKSPSQIRSEKNTNLVSSTTALILEHRPSCLPPKTPKEEQMHNELYAEIVESARRKELRDLQLQKKKMNERKKLEEQLSNLVKQWKEDFIPNWQTCYKSKKVRDIWSQGIPPSVRGIVWKLAIGNELHISTELFNIYHANAEQRMKNINDPIMLDNIHHHSENSVIVSKENTLALIMLDVARTFPSLGIFQKGGPYHETLKHLLAAYTCHRPDIGYAQGMSFVAAMLLLNMDLQDAFIAFANLLNRPCQMAFYTVNQQMMSAYFKTFDVVLADQIPRLHYHFKQECLSHDIYLLDWIFTMYSKSLPLDTACRVWDLFFRDGEEFLFKTALGVLLMHEETLLEMEFFRLATYLTKLSNTLAADELFVFIDKINFPSQKYHSTLSQMIELS</sequence>
<dbReference type="OrthoDB" id="294251at2759"/>
<evidence type="ECO:0000259" key="2">
    <source>
        <dbReference type="PROSITE" id="PS50086"/>
    </source>
</evidence>
<dbReference type="PROSITE" id="PS50086">
    <property type="entry name" value="TBC_RABGAP"/>
    <property type="match status" value="1"/>
</dbReference>
<dbReference type="InterPro" id="IPR050302">
    <property type="entry name" value="Rab_GAP_TBC_domain"/>
</dbReference>
<dbReference type="GO" id="GO:0031410">
    <property type="term" value="C:cytoplasmic vesicle"/>
    <property type="evidence" value="ECO:0007669"/>
    <property type="project" value="UniProtKB-ARBA"/>
</dbReference>
<organism evidence="3">
    <name type="scientific">Hydra vulgaris</name>
    <name type="common">Hydra</name>
    <name type="synonym">Hydra attenuata</name>
    <dbReference type="NCBI Taxonomy" id="6087"/>
    <lineage>
        <taxon>Eukaryota</taxon>
        <taxon>Metazoa</taxon>
        <taxon>Cnidaria</taxon>
        <taxon>Hydrozoa</taxon>
        <taxon>Hydroidolina</taxon>
        <taxon>Anthoathecata</taxon>
        <taxon>Aplanulata</taxon>
        <taxon>Hydridae</taxon>
        <taxon>Hydra</taxon>
    </lineage>
</organism>
<accession>T2M3G3</accession>
<dbReference type="PANTHER" id="PTHR47219:SF15">
    <property type="entry name" value="TBC1 DOMAIN FAMILY MEMBER 12 ISOFORM X1"/>
    <property type="match status" value="1"/>
</dbReference>
<dbReference type="InterPro" id="IPR000195">
    <property type="entry name" value="Rab-GAP-TBC_dom"/>
</dbReference>
<reference evidence="3" key="1">
    <citation type="journal article" date="2013" name="Genome Biol. Evol.">
        <title>Punctuated emergences of genetic and phenotypic innovations in eumetazoan, bilaterian, euteleostome, and hominidae ancestors.</title>
        <authorList>
            <person name="Wenger Y."/>
            <person name="Galliot B."/>
        </authorList>
    </citation>
    <scope>NUCLEOTIDE SEQUENCE</scope>
    <source>
        <tissue evidence="3">Whole animals</tissue>
    </source>
</reference>
<name>T2M3G3_HYDVU</name>
<dbReference type="GO" id="GO:0005096">
    <property type="term" value="F:GTPase activator activity"/>
    <property type="evidence" value="ECO:0007669"/>
    <property type="project" value="TreeGrafter"/>
</dbReference>
<dbReference type="EMBL" id="HAAD01000591">
    <property type="protein sequence ID" value="CDG66823.1"/>
    <property type="molecule type" value="mRNA"/>
</dbReference>
<proteinExistence type="evidence at transcript level"/>
<dbReference type="GO" id="GO:0016192">
    <property type="term" value="P:vesicle-mediated transport"/>
    <property type="evidence" value="ECO:0007669"/>
    <property type="project" value="UniProtKB-ARBA"/>
</dbReference>
<evidence type="ECO:0000313" key="3">
    <source>
        <dbReference type="EMBL" id="CDG66823.1"/>
    </source>
</evidence>
<dbReference type="InterPro" id="IPR035969">
    <property type="entry name" value="Rab-GAP_TBC_sf"/>
</dbReference>
<dbReference type="FunFam" id="1.10.472.80:FF:000006">
    <property type="entry name" value="TBC1 domain family member 14"/>
    <property type="match status" value="1"/>
</dbReference>
<feature type="domain" description="Rab-GAP TBC" evidence="2">
    <location>
        <begin position="363"/>
        <end position="575"/>
    </location>
</feature>
<dbReference type="SMART" id="SM00164">
    <property type="entry name" value="TBC"/>
    <property type="match status" value="1"/>
</dbReference>
<dbReference type="AlphaFoldDB" id="T2M3G3"/>
<dbReference type="FunFam" id="1.10.8.270:FF:000008">
    <property type="entry name" value="Putative TBC1 domain family member 14"/>
    <property type="match status" value="1"/>
</dbReference>
<dbReference type="Gene3D" id="1.10.472.80">
    <property type="entry name" value="Ypt/Rab-GAP domain of gyp1p, domain 3"/>
    <property type="match status" value="1"/>
</dbReference>